<evidence type="ECO:0000313" key="4">
    <source>
        <dbReference type="EMBL" id="PRX97169.1"/>
    </source>
</evidence>
<dbReference type="SUPFAM" id="SSF48452">
    <property type="entry name" value="TPR-like"/>
    <property type="match status" value="2"/>
</dbReference>
<dbReference type="PANTHER" id="PTHR45954">
    <property type="entry name" value="LD33695P"/>
    <property type="match status" value="1"/>
</dbReference>
<keyword evidence="5" id="KW-1185">Reference proteome</keyword>
<dbReference type="Proteomes" id="UP000237846">
    <property type="component" value="Unassembled WGS sequence"/>
</dbReference>
<dbReference type="PANTHER" id="PTHR45954:SF1">
    <property type="entry name" value="LD33695P"/>
    <property type="match status" value="1"/>
</dbReference>
<evidence type="ECO:0000313" key="5">
    <source>
        <dbReference type="Proteomes" id="UP000237846"/>
    </source>
</evidence>
<gene>
    <name evidence="4" type="ORF">CLV72_106205</name>
</gene>
<dbReference type="Pfam" id="PF13424">
    <property type="entry name" value="TPR_12"/>
    <property type="match status" value="2"/>
</dbReference>
<dbReference type="GO" id="GO:0005092">
    <property type="term" value="F:GDP-dissociation inhibitor activity"/>
    <property type="evidence" value="ECO:0007669"/>
    <property type="project" value="TreeGrafter"/>
</dbReference>
<dbReference type="Gene3D" id="1.25.40.10">
    <property type="entry name" value="Tetratricopeptide repeat domain"/>
    <property type="match status" value="2"/>
</dbReference>
<name>A0A2T0Q041_9ACTN</name>
<reference evidence="4 5" key="1">
    <citation type="submission" date="2018-03" db="EMBL/GenBank/DDBJ databases">
        <title>Genomic Encyclopedia of Archaeal and Bacterial Type Strains, Phase II (KMG-II): from individual species to whole genera.</title>
        <authorList>
            <person name="Goeker M."/>
        </authorList>
    </citation>
    <scope>NUCLEOTIDE SEQUENCE [LARGE SCALE GENOMIC DNA]</scope>
    <source>
        <strain evidence="4 5">DSM 45601</strain>
    </source>
</reference>
<dbReference type="EMBL" id="PVZC01000006">
    <property type="protein sequence ID" value="PRX97169.1"/>
    <property type="molecule type" value="Genomic_DNA"/>
</dbReference>
<dbReference type="InterPro" id="IPR011990">
    <property type="entry name" value="TPR-like_helical_dom_sf"/>
</dbReference>
<sequence length="600" mass="65737">MSGLVAREGAFRVSVGTLSEAESVHLLRTVMSGYRSSEDDEELAELARLCARLPLALRIVAERAVVRPRMPLRALIAELRDESGLWDALSTEDAEEADAVRTVFAWSYRALSPQAARVFRLLGLHPGPEIGVEAAAALTAMATSEARRQLDTLAGAHLLEECGHDRYQFHDLLRAYAVDQSRSEDSEAERRTARSRVFGWYLHGASAAARSASSGYTPPVEPEPLPAGVMAAAFEDRKAAIAWYETERDNLSSVTRAAHAAGMERIAWQIPAVLTMIIADREPADAWLPTQRTALEAARRAGDRYGEAITHDNLGIAYRHLFRLLQAEEHFTAAQTAFRELGDTFGDARATNGLGVCHMFAHRVERAARCFEEALALVKELGDQAYTGYFTRNLGWALLEAERLDRAEALLRQAAELLRAVNEPLEVAEALTLLAAVLWRSRRFGEAQETAERALAIAGDFDGTLFQALALLELGRIALARDDGAEALPHLQQAAILFQQVGRPDLQAAAWDTTGEAYLLLGRTGEAVEFSRQASTAHRGRGDQWALAISLSNLAKALAGTGDLREARNQQREAVRLLADFPDPSAMRRRAELQEDSGGD</sequence>
<dbReference type="AlphaFoldDB" id="A0A2T0Q041"/>
<proteinExistence type="predicted"/>
<dbReference type="SMART" id="SM00028">
    <property type="entry name" value="TPR"/>
    <property type="match status" value="7"/>
</dbReference>
<evidence type="ECO:0000256" key="3">
    <source>
        <dbReference type="ARBA" id="ARBA00022737"/>
    </source>
</evidence>
<dbReference type="Pfam" id="PF13374">
    <property type="entry name" value="TPR_10"/>
    <property type="match status" value="1"/>
</dbReference>
<dbReference type="InterPro" id="IPR052386">
    <property type="entry name" value="GPSM"/>
</dbReference>
<comment type="subcellular location">
    <subcellularLocation>
        <location evidence="1">Cytoplasm</location>
    </subcellularLocation>
</comment>
<dbReference type="GO" id="GO:0005938">
    <property type="term" value="C:cell cortex"/>
    <property type="evidence" value="ECO:0007669"/>
    <property type="project" value="TreeGrafter"/>
</dbReference>
<protein>
    <submittedName>
        <fullName evidence="4">Tetratricopeptide repeat protein</fullName>
    </submittedName>
</protein>
<evidence type="ECO:0000256" key="1">
    <source>
        <dbReference type="ARBA" id="ARBA00004496"/>
    </source>
</evidence>
<organism evidence="4 5">
    <name type="scientific">Allonocardiopsis opalescens</name>
    <dbReference type="NCBI Taxonomy" id="1144618"/>
    <lineage>
        <taxon>Bacteria</taxon>
        <taxon>Bacillati</taxon>
        <taxon>Actinomycetota</taxon>
        <taxon>Actinomycetes</taxon>
        <taxon>Streptosporangiales</taxon>
        <taxon>Allonocardiopsis</taxon>
    </lineage>
</organism>
<keyword evidence="2" id="KW-0963">Cytoplasm</keyword>
<comment type="caution">
    <text evidence="4">The sequence shown here is derived from an EMBL/GenBank/DDBJ whole genome shotgun (WGS) entry which is preliminary data.</text>
</comment>
<dbReference type="InterPro" id="IPR019734">
    <property type="entry name" value="TPR_rpt"/>
</dbReference>
<evidence type="ECO:0000256" key="2">
    <source>
        <dbReference type="ARBA" id="ARBA00022490"/>
    </source>
</evidence>
<keyword evidence="3" id="KW-0677">Repeat</keyword>
<accession>A0A2T0Q041</accession>
<dbReference type="GO" id="GO:0001965">
    <property type="term" value="F:G-protein alpha-subunit binding"/>
    <property type="evidence" value="ECO:0007669"/>
    <property type="project" value="TreeGrafter"/>
</dbReference>